<feature type="transmembrane region" description="Helical" evidence="1">
    <location>
        <begin position="113"/>
        <end position="134"/>
    </location>
</feature>
<feature type="transmembrane region" description="Helical" evidence="1">
    <location>
        <begin position="223"/>
        <end position="242"/>
    </location>
</feature>
<feature type="transmembrane region" description="Helical" evidence="1">
    <location>
        <begin position="80"/>
        <end position="101"/>
    </location>
</feature>
<feature type="transmembrane region" description="Helical" evidence="1">
    <location>
        <begin position="420"/>
        <end position="441"/>
    </location>
</feature>
<keyword evidence="1" id="KW-1133">Transmembrane helix</keyword>
<keyword evidence="1" id="KW-0472">Membrane</keyword>
<reference evidence="3 4" key="3">
    <citation type="submission" date="2017-10" db="EMBL/GenBank/DDBJ databases">
        <title>Consistent, comparative and evidence-based genome annotation and re-annotation for the closely-related species, Cryptosporidium parvum, C. hominis and C. tyzzeri.</title>
        <authorList>
            <person name="Baptista R.P."/>
            <person name="Li Y."/>
            <person name="Sateriale A."/>
            <person name="Striepen B."/>
            <person name="Kissinger J.C."/>
        </authorList>
    </citation>
    <scope>NUCLEOTIDE SEQUENCE [LARGE SCALE GENOMIC DNA]</scope>
    <source>
        <strain evidence="3">30976</strain>
    </source>
</reference>
<keyword evidence="1" id="KW-0812">Transmembrane</keyword>
<reference evidence="2" key="2">
    <citation type="submission" date="2015-08" db="EMBL/GenBank/DDBJ databases">
        <authorList>
            <person name="Babu N.S."/>
            <person name="Beckwith C.J."/>
            <person name="Beseler K.G."/>
            <person name="Brison A."/>
            <person name="Carone J.V."/>
            <person name="Caskin T.P."/>
            <person name="Diamond M."/>
            <person name="Durham M.E."/>
            <person name="Foxe J.M."/>
            <person name="Go M."/>
            <person name="Henderson B.A."/>
            <person name="Jones I.B."/>
            <person name="McGettigan J.A."/>
            <person name="Micheletti S.J."/>
            <person name="Nasrallah M.E."/>
            <person name="Ortiz D."/>
            <person name="Piller C.R."/>
            <person name="Privatt S.R."/>
            <person name="Schneider S.L."/>
            <person name="Sharp S."/>
            <person name="Smith T.C."/>
            <person name="Stanton J.D."/>
            <person name="Ullery H.E."/>
            <person name="Wilson R.J."/>
            <person name="Serrano M.G."/>
            <person name="Buck G."/>
            <person name="Lee V."/>
            <person name="Wang Y."/>
            <person name="Carvalho R."/>
            <person name="Voegtly L."/>
            <person name="Shi R."/>
            <person name="Duckworth R."/>
            <person name="Johnson A."/>
            <person name="Loviza R."/>
            <person name="Walstead R."/>
            <person name="Shah Z."/>
            <person name="Kiflezghi M."/>
            <person name="Wade K."/>
            <person name="Ball S.L."/>
            <person name="Bradley K.W."/>
            <person name="Asai D.J."/>
            <person name="Bowman C.A."/>
            <person name="Russell D.A."/>
            <person name="Pope W.H."/>
            <person name="Jacobs-Sera D."/>
            <person name="Hendrix R.W."/>
            <person name="Hatfull G.F."/>
        </authorList>
    </citation>
    <scope>NUCLEOTIDE SEQUENCE [LARGE SCALE GENOMIC DNA]</scope>
</reference>
<dbReference type="Proteomes" id="UP000199752">
    <property type="component" value="Chromosome 3"/>
</dbReference>
<evidence type="ECO:0000256" key="1">
    <source>
        <dbReference type="SAM" id="Phobius"/>
    </source>
</evidence>
<dbReference type="Proteomes" id="UP001429100">
    <property type="component" value="Unassembled WGS sequence"/>
</dbReference>
<dbReference type="VEuPathDB" id="CryptoDB:Chro.30012"/>
<gene>
    <name evidence="2" type="ORF">CHUDEA3_30</name>
    <name evidence="3" type="ORF">GY17_00003897</name>
</gene>
<keyword evidence="4" id="KW-1185">Reference proteome</keyword>
<dbReference type="EMBL" id="LN877949">
    <property type="protein sequence ID" value="CUV04816.1"/>
    <property type="molecule type" value="Genomic_DNA"/>
</dbReference>
<evidence type="ECO:0000313" key="2">
    <source>
        <dbReference type="EMBL" id="CUV04816.1"/>
    </source>
</evidence>
<protein>
    <submittedName>
        <fullName evidence="2">Uncharacterized protein</fullName>
    </submittedName>
</protein>
<dbReference type="EMBL" id="JTAI01000024">
    <property type="protein sequence ID" value="PPS92489.1"/>
    <property type="molecule type" value="Genomic_DNA"/>
</dbReference>
<feature type="transmembrane region" description="Helical" evidence="1">
    <location>
        <begin position="314"/>
        <end position="334"/>
    </location>
</feature>
<feature type="transmembrane region" description="Helical" evidence="1">
    <location>
        <begin position="384"/>
        <end position="408"/>
    </location>
</feature>
<organism evidence="2">
    <name type="scientific">Cryptosporidium hominis</name>
    <dbReference type="NCBI Taxonomy" id="237895"/>
    <lineage>
        <taxon>Eukaryota</taxon>
        <taxon>Sar</taxon>
        <taxon>Alveolata</taxon>
        <taxon>Apicomplexa</taxon>
        <taxon>Conoidasida</taxon>
        <taxon>Coccidia</taxon>
        <taxon>Eucoccidiorida</taxon>
        <taxon>Eimeriorina</taxon>
        <taxon>Cryptosporidiidae</taxon>
        <taxon>Cryptosporidium</taxon>
    </lineage>
</organism>
<reference evidence="3 4" key="1">
    <citation type="submission" date="2014-11" db="EMBL/GenBank/DDBJ databases">
        <title>Comparative genomic analysis of Cryptosporidium hominis reveals occurrence of genetic recombination in virulent subtypes.</title>
        <authorList>
            <person name="Guo Y."/>
            <person name="Tang K."/>
            <person name="Frace M."/>
            <person name="Li N."/>
            <person name="Roellig D.M."/>
            <person name="Sammons S."/>
            <person name="Knipe K."/>
            <person name="Rowe L."/>
            <person name="Feng Y."/>
            <person name="Xiao L."/>
        </authorList>
    </citation>
    <scope>NUCLEOTIDE SEQUENCE [LARGE SCALE GENOMIC DNA]</scope>
    <source>
        <strain evidence="3">30976</strain>
    </source>
</reference>
<dbReference type="VEuPathDB" id="CryptoDB:GY17_00003897"/>
<feature type="transmembrane region" description="Helical" evidence="1">
    <location>
        <begin position="162"/>
        <end position="189"/>
    </location>
</feature>
<feature type="transmembrane region" description="Helical" evidence="1">
    <location>
        <begin position="346"/>
        <end position="364"/>
    </location>
</feature>
<feature type="transmembrane region" description="Helical" evidence="1">
    <location>
        <begin position="262"/>
        <end position="279"/>
    </location>
</feature>
<proteinExistence type="predicted"/>
<dbReference type="AlphaFoldDB" id="A0A0S4TC66"/>
<feature type="transmembrane region" description="Helical" evidence="1">
    <location>
        <begin position="41"/>
        <end position="60"/>
    </location>
</feature>
<evidence type="ECO:0000313" key="3">
    <source>
        <dbReference type="EMBL" id="PPS92489.1"/>
    </source>
</evidence>
<dbReference type="VEuPathDB" id="CryptoDB:CHUDEA3_30"/>
<accession>A0A0S4TC66</accession>
<evidence type="ECO:0000313" key="4">
    <source>
        <dbReference type="Proteomes" id="UP001429100"/>
    </source>
</evidence>
<feature type="transmembrane region" description="Helical" evidence="1">
    <location>
        <begin position="286"/>
        <end position="308"/>
    </location>
</feature>
<sequence length="442" mass="51116">MEKIIKSDYDSLLEIDLYSEDEVDGDLTITDNIFMYDQICYLKNCLVVLLLIWHFMHAIIFGGDISPSITRFKIGDNGIFALVLNILVPCIFFVQGWLKALEIHKQTSFIKRLHIEFIIPIFIYVLFYLVSILFKNDTNLENLTNEEFANLLSESEYFNPGFLSTFLLLFLINLVLDPTALVIVPHFYINNSLISYKVNNSPIARTYKSGNVSNEMDRKYFSVLKNFSFYKLIYCLLMVLLYDSLLDFLNNMEPKNLIYKSKISNIFSVLILLIMCKIFKNSPRIFYYVCFIGSFINLIICSSFGSYINCHFSMSLISSFHFLLNVFFTGTLISCMNLEIFKKWKFSIFFTLCSVLCHFTSADYSRAIISPLIFPSIFSIKSRFITVSQIFSSIFAILSISIQLFKCFSSKSKTKSLRTINSTILLCSSLMLCISSIKLFFE</sequence>
<name>A0A0S4TC66_CRYHO</name>